<comment type="caution">
    <text evidence="13">The sequence shown here is derived from an EMBL/GenBank/DDBJ whole genome shotgun (WGS) entry which is preliminary data.</text>
</comment>
<keyword evidence="8 12" id="KW-1133">Transmembrane helix</keyword>
<dbReference type="InterPro" id="IPR036188">
    <property type="entry name" value="FAD/NAD-bd_sf"/>
</dbReference>
<evidence type="ECO:0000256" key="6">
    <source>
        <dbReference type="ARBA" id="ARBA00022692"/>
    </source>
</evidence>
<dbReference type="Gene3D" id="3.50.50.60">
    <property type="entry name" value="FAD/NAD(P)-binding domain"/>
    <property type="match status" value="1"/>
</dbReference>
<dbReference type="Gene3D" id="3.30.9.10">
    <property type="entry name" value="D-Amino Acid Oxidase, subunit A, domain 2"/>
    <property type="match status" value="1"/>
</dbReference>
<comment type="subcellular location">
    <subcellularLocation>
        <location evidence="1">Endoplasmic reticulum membrane</location>
        <topology evidence="1">Single-pass membrane protein</topology>
    </subcellularLocation>
    <subcellularLocation>
        <location evidence="2">Nucleus membrane</location>
        <topology evidence="2">Single-pass membrane protein</topology>
    </subcellularLocation>
</comment>
<dbReference type="Proteomes" id="UP001397290">
    <property type="component" value="Unassembled WGS sequence"/>
</dbReference>
<dbReference type="EMBL" id="JAAHCF010000106">
    <property type="protein sequence ID" value="KAK8148131.1"/>
    <property type="molecule type" value="Genomic_DNA"/>
</dbReference>
<reference evidence="13 14" key="1">
    <citation type="submission" date="2020-02" db="EMBL/GenBank/DDBJ databases">
        <title>Comparative genomics of the hypocrealean fungal genus Beauvera.</title>
        <authorList>
            <person name="Showalter D.N."/>
            <person name="Bushley K.E."/>
            <person name="Rehner S.A."/>
        </authorList>
    </citation>
    <scope>NUCLEOTIDE SEQUENCE [LARGE SCALE GENOMIC DNA]</scope>
    <source>
        <strain evidence="13 14">ARSEF4384</strain>
    </source>
</reference>
<accession>A0AAW0S1P8</accession>
<comment type="subunit">
    <text evidence="4">Heterodimer with ALG13 to form a functional enzyme.</text>
</comment>
<keyword evidence="14" id="KW-1185">Reference proteome</keyword>
<protein>
    <recommendedName>
        <fullName evidence="5">UDP-N-acetylglucosamine transferase subunit ALG14</fullName>
    </recommendedName>
    <alternativeName>
        <fullName evidence="10">Asparagine-linked glycosylation protein 14</fullName>
    </alternativeName>
</protein>
<feature type="compositionally biased region" description="Basic and acidic residues" evidence="11">
    <location>
        <begin position="333"/>
        <end position="343"/>
    </location>
</feature>
<evidence type="ECO:0000256" key="1">
    <source>
        <dbReference type="ARBA" id="ARBA00004389"/>
    </source>
</evidence>
<sequence>MEMIAAQISAGYSVGYDALVNRALHAAATPVPDATASYWMSDPPFPSVNLNPRSLPDIADYVVIGTGLAGLAATKTLLDISQDQRTEMPLRVVALDARDVCGGATGRGGGRVEVTPWRDFAKLKEALGEEDEEEERAREVLRFMDRGRRALRELREQVPEGEVRDVEAVDLFLESEDFEKAKGLVEDVRRSVPEMEVNVWSGEEACQKFGCNGFVTGAISYPAGAAFPFRLVTGAWKALIDRYAELVLLSNTPVANISIAPNSPQHPYAVHTSAGVVRTRHVLHASNAYAPALIPRLRQYLTGARGCMTAQHGGAHFPRTHGNRSWSTVYEPGYDHATQRPDQDDGSPGDVLVGGGFAQGRHGGLDLLGTWDDSRRDALPLAHVRGIMPTVFEPNWGGGPTTTAGGGVTSDWTGIMGFTGDGLPFVGALGANVTERRNPYPGGGAGGVINGSGEWIAAGFNGHGMVWAWLSGAAAGIMMAGQDGKDLERAIFLGSRFSLSLATNPDFCFLVDLQSMSEHDSAIDIDSWRHSVPSRLEREDPFANDGFGERPVTRLLTQLTQRNGQTFREQDPAAEEEVQRPASRFSLIRAKLLKPIRQQGYTTTTDDDDDDESTICPPRPSTTLSTTRPKKKKKKRSGGFLAGLFRRGKKRSREAFEDEDCYGGQDDKSVGRLSTVVVEPIMSKQLHLNFLFVGCASAGQTSLLKYDHMQRNTTWERMLTAVSRIRYGYFPDTSVMPRTRYETYTHQPRHSAARVELWDTSGAPDLATVQLLAHIHWDNIFLCFDISDPSSLQAIVAWVSALPYTSSLSRSHRLTHAVEIYRRAPIFQRQTYPADSAPARHQKGPTTPQRLAPPLQPGLLLPPAAAVGVDAVRHCGVDVRVERASCVAGKTHQGEILRVLGADGRGLRVAGGGGGGGGDEKDCGEGTAEMMTILLASASAALLAVIAGLALSAFPLPVIILTTIAVVALLTIYITTRHIQLVAARRRVRWLSSPSLAGAAPPQRRDDYRLFVLGSGGHTREMLMMMDDGTCDFRRSHRRYLVTRGDATSLHQLHAYEAALTALCAARQTETGTYDVVHVTRARRVHQSLLTTPFSALRSVLDIVPALLARPEDSRRYPSLVFSNGPATGFFVAAVIYALKLAGAVPAESMRFVYVESWARISTLSLTGKLLHYTGLADFFAVQHAQVAARYGVRDVGQVVFNARRDDIEHK</sequence>
<feature type="region of interest" description="Disordered" evidence="11">
    <location>
        <begin position="328"/>
        <end position="348"/>
    </location>
</feature>
<dbReference type="PANTHER" id="PTHR12154:SF4">
    <property type="entry name" value="UDP-N-ACETYLGLUCOSAMINE TRANSFERASE SUBUNIT ALG14 HOMOLOG"/>
    <property type="match status" value="1"/>
</dbReference>
<dbReference type="SUPFAM" id="SSF51905">
    <property type="entry name" value="FAD/NAD(P)-binding domain"/>
    <property type="match status" value="1"/>
</dbReference>
<dbReference type="InterPro" id="IPR013969">
    <property type="entry name" value="Oligosacch_biosynth_Alg14"/>
</dbReference>
<keyword evidence="7" id="KW-0256">Endoplasmic reticulum</keyword>
<evidence type="ECO:0000256" key="5">
    <source>
        <dbReference type="ARBA" id="ARBA00017467"/>
    </source>
</evidence>
<evidence type="ECO:0000256" key="4">
    <source>
        <dbReference type="ARBA" id="ARBA00011335"/>
    </source>
</evidence>
<comment type="similarity">
    <text evidence="3">Belongs to the ALG14 family.</text>
</comment>
<dbReference type="GO" id="GO:0043541">
    <property type="term" value="C:UDP-N-acetylglucosamine transferase complex"/>
    <property type="evidence" value="ECO:0007669"/>
    <property type="project" value="TreeGrafter"/>
</dbReference>
<dbReference type="GO" id="GO:0004577">
    <property type="term" value="F:N-acetylglucosaminyldiphosphodolichol N-acetylglucosaminyltransferase activity"/>
    <property type="evidence" value="ECO:0007669"/>
    <property type="project" value="TreeGrafter"/>
</dbReference>
<dbReference type="PANTHER" id="PTHR12154">
    <property type="entry name" value="GLYCOSYL TRANSFERASE-RELATED"/>
    <property type="match status" value="1"/>
</dbReference>
<evidence type="ECO:0000313" key="13">
    <source>
        <dbReference type="EMBL" id="KAK8148131.1"/>
    </source>
</evidence>
<feature type="transmembrane region" description="Helical" evidence="12">
    <location>
        <begin position="958"/>
        <end position="976"/>
    </location>
</feature>
<evidence type="ECO:0000256" key="10">
    <source>
        <dbReference type="ARBA" id="ARBA00032062"/>
    </source>
</evidence>
<feature type="region of interest" description="Disordered" evidence="11">
    <location>
        <begin position="562"/>
        <end position="581"/>
    </location>
</feature>
<evidence type="ECO:0000256" key="3">
    <source>
        <dbReference type="ARBA" id="ARBA00009731"/>
    </source>
</evidence>
<evidence type="ECO:0000256" key="9">
    <source>
        <dbReference type="ARBA" id="ARBA00023136"/>
    </source>
</evidence>
<feature type="transmembrane region" description="Helical" evidence="12">
    <location>
        <begin position="930"/>
        <end position="951"/>
    </location>
</feature>
<evidence type="ECO:0000256" key="8">
    <source>
        <dbReference type="ARBA" id="ARBA00022989"/>
    </source>
</evidence>
<evidence type="ECO:0000256" key="2">
    <source>
        <dbReference type="ARBA" id="ARBA00004590"/>
    </source>
</evidence>
<dbReference type="AlphaFoldDB" id="A0AAW0S1P8"/>
<name>A0AAW0S1P8_9HYPO</name>
<evidence type="ECO:0000256" key="7">
    <source>
        <dbReference type="ARBA" id="ARBA00022824"/>
    </source>
</evidence>
<feature type="region of interest" description="Disordered" evidence="11">
    <location>
        <begin position="599"/>
        <end position="637"/>
    </location>
</feature>
<dbReference type="GO" id="GO:0006488">
    <property type="term" value="P:dolichol-linked oligosaccharide biosynthetic process"/>
    <property type="evidence" value="ECO:0007669"/>
    <property type="project" value="InterPro"/>
</dbReference>
<evidence type="ECO:0000313" key="14">
    <source>
        <dbReference type="Proteomes" id="UP001397290"/>
    </source>
</evidence>
<dbReference type="SUPFAM" id="SSF52540">
    <property type="entry name" value="P-loop containing nucleoside triphosphate hydrolases"/>
    <property type="match status" value="1"/>
</dbReference>
<keyword evidence="6 12" id="KW-0812">Transmembrane</keyword>
<evidence type="ECO:0000256" key="12">
    <source>
        <dbReference type="SAM" id="Phobius"/>
    </source>
</evidence>
<dbReference type="Pfam" id="PF08660">
    <property type="entry name" value="Alg14"/>
    <property type="match status" value="1"/>
</dbReference>
<dbReference type="GO" id="GO:0031965">
    <property type="term" value="C:nuclear membrane"/>
    <property type="evidence" value="ECO:0007669"/>
    <property type="project" value="UniProtKB-SubCell"/>
</dbReference>
<organism evidence="13 14">
    <name type="scientific">Beauveria asiatica</name>
    <dbReference type="NCBI Taxonomy" id="1069075"/>
    <lineage>
        <taxon>Eukaryota</taxon>
        <taxon>Fungi</taxon>
        <taxon>Dikarya</taxon>
        <taxon>Ascomycota</taxon>
        <taxon>Pezizomycotina</taxon>
        <taxon>Sordariomycetes</taxon>
        <taxon>Hypocreomycetidae</taxon>
        <taxon>Hypocreales</taxon>
        <taxon>Cordycipitaceae</taxon>
        <taxon>Beauveria</taxon>
    </lineage>
</organism>
<feature type="compositionally biased region" description="Basic residues" evidence="11">
    <location>
        <begin position="628"/>
        <end position="637"/>
    </location>
</feature>
<evidence type="ECO:0000256" key="11">
    <source>
        <dbReference type="SAM" id="MobiDB-lite"/>
    </source>
</evidence>
<dbReference type="Gene3D" id="3.40.50.300">
    <property type="entry name" value="P-loop containing nucleotide triphosphate hydrolases"/>
    <property type="match status" value="1"/>
</dbReference>
<keyword evidence="9 12" id="KW-0472">Membrane</keyword>
<dbReference type="InterPro" id="IPR027417">
    <property type="entry name" value="P-loop_NTPase"/>
</dbReference>
<gene>
    <name evidence="13" type="ORF">G3M48_000341</name>
</gene>
<proteinExistence type="inferred from homology"/>